<evidence type="ECO:0000256" key="2">
    <source>
        <dbReference type="ARBA" id="ARBA00022980"/>
    </source>
</evidence>
<evidence type="ECO:0000313" key="6">
    <source>
        <dbReference type="Proteomes" id="UP000267029"/>
    </source>
</evidence>
<dbReference type="GO" id="GO:0003735">
    <property type="term" value="F:structural constituent of ribosome"/>
    <property type="evidence" value="ECO:0007669"/>
    <property type="project" value="InterPro"/>
</dbReference>
<keyword evidence="6" id="KW-1185">Reference proteome</keyword>
<feature type="compositionally biased region" description="Acidic residues" evidence="4">
    <location>
        <begin position="123"/>
        <end position="139"/>
    </location>
</feature>
<dbReference type="Gene3D" id="3.30.70.330">
    <property type="match status" value="1"/>
</dbReference>
<dbReference type="GO" id="GO:0006412">
    <property type="term" value="P:translation"/>
    <property type="evidence" value="ECO:0007669"/>
    <property type="project" value="InterPro"/>
</dbReference>
<dbReference type="PANTHER" id="PTHR11620">
    <property type="entry name" value="60S RIBOSOMAL PROTEIN L23A"/>
    <property type="match status" value="1"/>
</dbReference>
<dbReference type="EMBL" id="UXSR01005891">
    <property type="protein sequence ID" value="VDD83923.1"/>
    <property type="molecule type" value="Genomic_DNA"/>
</dbReference>
<evidence type="ECO:0000313" key="5">
    <source>
        <dbReference type="EMBL" id="VDD83923.1"/>
    </source>
</evidence>
<gene>
    <name evidence="5" type="ORF">MCOS_LOCUS9926</name>
</gene>
<dbReference type="GO" id="GO:1990904">
    <property type="term" value="C:ribonucleoprotein complex"/>
    <property type="evidence" value="ECO:0007669"/>
    <property type="project" value="UniProtKB-KW"/>
</dbReference>
<evidence type="ECO:0000256" key="1">
    <source>
        <dbReference type="ARBA" id="ARBA00006700"/>
    </source>
</evidence>
<dbReference type="SUPFAM" id="SSF54189">
    <property type="entry name" value="Ribosomal proteins S24e, L23 and L15e"/>
    <property type="match status" value="1"/>
</dbReference>
<protein>
    <submittedName>
        <fullName evidence="5">Uncharacterized protein</fullName>
    </submittedName>
</protein>
<proteinExistence type="inferred from homology"/>
<dbReference type="InterPro" id="IPR012678">
    <property type="entry name" value="Ribosomal_uL23/eL15/eS24_sf"/>
</dbReference>
<feature type="region of interest" description="Disordered" evidence="4">
    <location>
        <begin position="117"/>
        <end position="139"/>
    </location>
</feature>
<dbReference type="InterPro" id="IPR012677">
    <property type="entry name" value="Nucleotide-bd_a/b_plait_sf"/>
</dbReference>
<dbReference type="OrthoDB" id="1267328at2759"/>
<dbReference type="InterPro" id="IPR013025">
    <property type="entry name" value="Ribosomal_uL23-like"/>
</dbReference>
<organism evidence="5 6">
    <name type="scientific">Mesocestoides corti</name>
    <name type="common">Flatworm</name>
    <dbReference type="NCBI Taxonomy" id="53468"/>
    <lineage>
        <taxon>Eukaryota</taxon>
        <taxon>Metazoa</taxon>
        <taxon>Spiralia</taxon>
        <taxon>Lophotrochozoa</taxon>
        <taxon>Platyhelminthes</taxon>
        <taxon>Cestoda</taxon>
        <taxon>Eucestoda</taxon>
        <taxon>Cyclophyllidea</taxon>
        <taxon>Mesocestoididae</taxon>
        <taxon>Mesocestoides</taxon>
    </lineage>
</organism>
<dbReference type="AlphaFoldDB" id="A0A0R3UPY5"/>
<evidence type="ECO:0000256" key="4">
    <source>
        <dbReference type="SAM" id="MobiDB-lite"/>
    </source>
</evidence>
<keyword evidence="3" id="KW-0687">Ribonucleoprotein</keyword>
<name>A0A0R3UPY5_MESCO</name>
<dbReference type="Proteomes" id="UP000267029">
    <property type="component" value="Unassembled WGS sequence"/>
</dbReference>
<evidence type="ECO:0000256" key="3">
    <source>
        <dbReference type="ARBA" id="ARBA00023274"/>
    </source>
</evidence>
<accession>A0A0R3UPY5</accession>
<dbReference type="GO" id="GO:0005840">
    <property type="term" value="C:ribosome"/>
    <property type="evidence" value="ECO:0007669"/>
    <property type="project" value="UniProtKB-KW"/>
</dbReference>
<keyword evidence="2" id="KW-0689">Ribosomal protein</keyword>
<comment type="similarity">
    <text evidence="1">Belongs to the universal ribosomal protein uL23 family.</text>
</comment>
<reference evidence="5 6" key="1">
    <citation type="submission" date="2018-10" db="EMBL/GenBank/DDBJ databases">
        <authorList>
            <consortium name="Pathogen Informatics"/>
        </authorList>
    </citation>
    <scope>NUCLEOTIDE SEQUENCE [LARGE SCALE GENOMIC DNA]</scope>
</reference>
<dbReference type="STRING" id="53468.A0A0R3UPY5"/>
<sequence length="454" mass="50635">MPQHVRDVAIVSFVVNRCQCWPSTHWCLLLSHQRRLHVPSRLIVDQLQSRRDRQKRSHWAAATNDLLSGNLSEHCHVDLRGVNTATLKAIAGMNGDPISEDGKHESNLSVVVQDDHYDSGEDKNEENDNQSNSEAEDEMDYNVKMAIQRRGDAKAPAKTACPEEVMKPASGFRRQTKAAGDASARMLHGVEDGSKVARNSVDAFRIIRQPITTEAVMKKIEDNDTLVFVVDRRANKPAIKAAAEEIRAEVAATLGGGDEADTNQAFRGDAQCEGCSRTRLVVKHRMPRMERSKEGLSVDTCIRAWNRESTRHATPRHVTYVAPQDRQLSVPGRSLFVRTQRRAHQPPLRPAARFSNCTDANEPHRQTAHRLGILISSWQGRTFHSGQLTRDITECSRAIAQALLPAPDCDTFGHYASLYLNSTSLCVVSSDRLSQRWAPPAFNGRVLIPLIRGQ</sequence>